<comment type="caution">
    <text evidence="3">The sequence shown here is derived from an EMBL/GenBank/DDBJ whole genome shotgun (WGS) entry which is preliminary data.</text>
</comment>
<feature type="transmembrane region" description="Helical" evidence="1">
    <location>
        <begin position="105"/>
        <end position="126"/>
    </location>
</feature>
<gene>
    <name evidence="3" type="ORF">PGLA_07865</name>
</gene>
<dbReference type="GO" id="GO:0080120">
    <property type="term" value="P:CAAX-box protein maturation"/>
    <property type="evidence" value="ECO:0007669"/>
    <property type="project" value="UniProtKB-ARBA"/>
</dbReference>
<keyword evidence="1" id="KW-1133">Transmembrane helix</keyword>
<dbReference type="InterPro" id="IPR003675">
    <property type="entry name" value="Rce1/LyrA-like_dom"/>
</dbReference>
<reference evidence="3 4" key="1">
    <citation type="submission" date="2016-03" db="EMBL/GenBank/DDBJ databases">
        <title>Draft genome sequence of Paenibacillus glacialis DSM 22343.</title>
        <authorList>
            <person name="Shin S.-K."/>
            <person name="Yi H."/>
        </authorList>
    </citation>
    <scope>NUCLEOTIDE SEQUENCE [LARGE SCALE GENOMIC DNA]</scope>
    <source>
        <strain evidence="3 4">DSM 22343</strain>
    </source>
</reference>
<feature type="transmembrane region" description="Helical" evidence="1">
    <location>
        <begin position="176"/>
        <end position="194"/>
    </location>
</feature>
<accession>A0A168MDT9</accession>
<dbReference type="GO" id="GO:0004175">
    <property type="term" value="F:endopeptidase activity"/>
    <property type="evidence" value="ECO:0007669"/>
    <property type="project" value="UniProtKB-ARBA"/>
</dbReference>
<dbReference type="OrthoDB" id="1902508at2"/>
<feature type="domain" description="CAAX prenyl protease 2/Lysostaphin resistance protein A-like" evidence="2">
    <location>
        <begin position="139"/>
        <end position="236"/>
    </location>
</feature>
<evidence type="ECO:0000313" key="3">
    <source>
        <dbReference type="EMBL" id="OAB44557.1"/>
    </source>
</evidence>
<dbReference type="Pfam" id="PF02517">
    <property type="entry name" value="Rce1-like"/>
    <property type="match status" value="1"/>
</dbReference>
<keyword evidence="4" id="KW-1185">Reference proteome</keyword>
<protein>
    <recommendedName>
        <fullName evidence="2">CAAX prenyl protease 2/Lysostaphin resistance protein A-like domain-containing protein</fullName>
    </recommendedName>
</protein>
<dbReference type="RefSeq" id="WP_068531235.1">
    <property type="nucleotide sequence ID" value="NZ_LVJH01000007.1"/>
</dbReference>
<feature type="transmembrane region" description="Helical" evidence="1">
    <location>
        <begin position="29"/>
        <end position="45"/>
    </location>
</feature>
<sequence length="244" mass="27118">MRNKIGLKLILLFVGLIYLWSFAAKNQLNIIWFALFGIISVLYILKNKNTTRIDVIIGCVLGGISMPSNFIMGLSSIVIYIGAMSMFKTTGNKIVLVKNSTKKDILISCLILIIVGIVLGIINVLLSLSSTAINPSFQFSLILRAINAGVTEEIIFRMFPFALCAVIAKEQNFTKFQNTLCYLIMVVPHVLIHFDLNTFNITNVIVLSLLFGLPFAILQRKRDLISAMGSHTIVDIIRFCLISA</sequence>
<organism evidence="3 4">
    <name type="scientific">Paenibacillus glacialis</name>
    <dbReference type="NCBI Taxonomy" id="494026"/>
    <lineage>
        <taxon>Bacteria</taxon>
        <taxon>Bacillati</taxon>
        <taxon>Bacillota</taxon>
        <taxon>Bacilli</taxon>
        <taxon>Bacillales</taxon>
        <taxon>Paenibacillaceae</taxon>
        <taxon>Paenibacillus</taxon>
    </lineage>
</organism>
<evidence type="ECO:0000259" key="2">
    <source>
        <dbReference type="Pfam" id="PF02517"/>
    </source>
</evidence>
<dbReference type="EMBL" id="LVJH01000007">
    <property type="protein sequence ID" value="OAB44557.1"/>
    <property type="molecule type" value="Genomic_DNA"/>
</dbReference>
<keyword evidence="1" id="KW-0812">Transmembrane</keyword>
<feature type="transmembrane region" description="Helical" evidence="1">
    <location>
        <begin position="5"/>
        <end position="23"/>
    </location>
</feature>
<name>A0A168MDT9_9BACL</name>
<evidence type="ECO:0000256" key="1">
    <source>
        <dbReference type="SAM" id="Phobius"/>
    </source>
</evidence>
<keyword evidence="1" id="KW-0472">Membrane</keyword>
<feature type="transmembrane region" description="Helical" evidence="1">
    <location>
        <begin position="57"/>
        <end position="85"/>
    </location>
</feature>
<dbReference type="AlphaFoldDB" id="A0A168MDT9"/>
<dbReference type="Proteomes" id="UP000076967">
    <property type="component" value="Unassembled WGS sequence"/>
</dbReference>
<feature type="transmembrane region" description="Helical" evidence="1">
    <location>
        <begin position="200"/>
        <end position="218"/>
    </location>
</feature>
<evidence type="ECO:0000313" key="4">
    <source>
        <dbReference type="Proteomes" id="UP000076967"/>
    </source>
</evidence>
<proteinExistence type="predicted"/>